<sequence length="751" mass="80722">MNSDGAPGGVCGATPAAAEPSASAQAAGSGTRAAPPEAPFPFPRTIPAEAAATFCFVVFLCNRSPLFHSNRIPPREDTPPYAPGDIVYFGPTEEVAQQKLQELAFPLGFACKSSYTRNGPLWNSRLESVRKLDKVRYHRLIITSTFVVSVAVESGELRTMQTKYAAVALVVTSPADKPYHQFLVNNFASVARNMLHTALSFAMKATQLFFLKLSPTTAVGKLVAELERGSQALQTHRTLGSILVNAFAHDHAIPRLHSRLANVKVSSFFLASARQPPCATDSVGNLLSGALHSLCCFSESFTSRVIAGLLTLSNWERCGPGQAHVEAQQPRHGVGEAAEAVDIYGDYWSRMETAEGRSCSSCGGNISSGSGSGGGSGEQKNYGIVSPVLGPCQSVDRNNSNNIVSYGDTESVSATVGAQRLDRSDFNSASMTNSAPSTTARSTDPGNDVFCLLSSQRVGRVVIFSTDPELARCLLIVSAFFFRDHRAIIGTSSRLCDDVPFAGKVLSCVYPSFPVQWVMEEYDEARVERLLYSPHSVDNLLLVIAPRSGVCDRMRLEKRFSLIPILVEKFKKGFQPVCPFHQRTLSVVRMLPDKTVSSALQKARRLQRKSGGAVSCAVFFEFFMLGLVRQSQLCHLQRQCAEAEGASVSLLSTPSRGAASSSHASRIGSHMSRLFSFLGRADAGAARHRDLPRCPSADAAAAAVPIDAPAPAYLPRASSEDGPGRIFGGLQVNSQLMGLLAECWKSDREVA</sequence>
<dbReference type="RefSeq" id="XP_029224950.1">
    <property type="nucleotide sequence ID" value="XM_029374912.1"/>
</dbReference>
<comment type="caution">
    <text evidence="2">The sequence shown here is derived from an EMBL/GenBank/DDBJ whole genome shotgun (WGS) entry which is preliminary data.</text>
</comment>
<keyword evidence="3" id="KW-1185">Reference proteome</keyword>
<dbReference type="GeneID" id="40321666"/>
<dbReference type="AlphaFoldDB" id="A0A3R7K9M2"/>
<feature type="compositionally biased region" description="Low complexity" evidence="1">
    <location>
        <begin position="12"/>
        <end position="35"/>
    </location>
</feature>
<organism evidence="2 3">
    <name type="scientific">Trypanosoma conorhini</name>
    <dbReference type="NCBI Taxonomy" id="83891"/>
    <lineage>
        <taxon>Eukaryota</taxon>
        <taxon>Discoba</taxon>
        <taxon>Euglenozoa</taxon>
        <taxon>Kinetoplastea</taxon>
        <taxon>Metakinetoplastina</taxon>
        <taxon>Trypanosomatida</taxon>
        <taxon>Trypanosomatidae</taxon>
        <taxon>Trypanosoma</taxon>
    </lineage>
</organism>
<protein>
    <submittedName>
        <fullName evidence="2">Uncharacterized protein</fullName>
    </submittedName>
</protein>
<dbReference type="OrthoDB" id="266011at2759"/>
<proteinExistence type="predicted"/>
<accession>A0A3R7K9M2</accession>
<evidence type="ECO:0000256" key="1">
    <source>
        <dbReference type="SAM" id="MobiDB-lite"/>
    </source>
</evidence>
<name>A0A3R7K9M2_9TRYP</name>
<gene>
    <name evidence="2" type="ORF">Tco025E_08055</name>
</gene>
<dbReference type="EMBL" id="MKKU01000698">
    <property type="protein sequence ID" value="RNF03948.1"/>
    <property type="molecule type" value="Genomic_DNA"/>
</dbReference>
<evidence type="ECO:0000313" key="2">
    <source>
        <dbReference type="EMBL" id="RNF03948.1"/>
    </source>
</evidence>
<reference evidence="2 3" key="1">
    <citation type="journal article" date="2018" name="BMC Genomics">
        <title>Genomic comparison of Trypanosoma conorhini and Trypanosoma rangeli to Trypanosoma cruzi strains of high and low virulence.</title>
        <authorList>
            <person name="Bradwell K.R."/>
            <person name="Koparde V.N."/>
            <person name="Matveyev A.V."/>
            <person name="Serrano M.G."/>
            <person name="Alves J.M."/>
            <person name="Parikh H."/>
            <person name="Huang B."/>
            <person name="Lee V."/>
            <person name="Espinosa-Alvarez O."/>
            <person name="Ortiz P.A."/>
            <person name="Costa-Martins A.G."/>
            <person name="Teixeira M.M."/>
            <person name="Buck G.A."/>
        </authorList>
    </citation>
    <scope>NUCLEOTIDE SEQUENCE [LARGE SCALE GENOMIC DNA]</scope>
    <source>
        <strain evidence="2 3">025E</strain>
    </source>
</reference>
<feature type="compositionally biased region" description="Gly residues" evidence="1">
    <location>
        <begin position="1"/>
        <end position="11"/>
    </location>
</feature>
<dbReference type="Proteomes" id="UP000284403">
    <property type="component" value="Unassembled WGS sequence"/>
</dbReference>
<evidence type="ECO:0000313" key="3">
    <source>
        <dbReference type="Proteomes" id="UP000284403"/>
    </source>
</evidence>
<feature type="region of interest" description="Disordered" evidence="1">
    <location>
        <begin position="1"/>
        <end position="40"/>
    </location>
</feature>